<organism evidence="2 3">
    <name type="scientific">Flavobacterium ichthyis</name>
    <dbReference type="NCBI Taxonomy" id="2698827"/>
    <lineage>
        <taxon>Bacteria</taxon>
        <taxon>Pseudomonadati</taxon>
        <taxon>Bacteroidota</taxon>
        <taxon>Flavobacteriia</taxon>
        <taxon>Flavobacteriales</taxon>
        <taxon>Flavobacteriaceae</taxon>
        <taxon>Flavobacterium</taxon>
    </lineage>
</organism>
<gene>
    <name evidence="2" type="ORF">GV828_05210</name>
</gene>
<keyword evidence="1" id="KW-1133">Transmembrane helix</keyword>
<evidence type="ECO:0000313" key="3">
    <source>
        <dbReference type="Proteomes" id="UP000798602"/>
    </source>
</evidence>
<keyword evidence="1" id="KW-0812">Transmembrane</keyword>
<accession>A0ABW9Z7Q0</accession>
<keyword evidence="1" id="KW-0472">Membrane</keyword>
<evidence type="ECO:0000256" key="1">
    <source>
        <dbReference type="SAM" id="Phobius"/>
    </source>
</evidence>
<evidence type="ECO:0008006" key="4">
    <source>
        <dbReference type="Google" id="ProtNLM"/>
    </source>
</evidence>
<evidence type="ECO:0000313" key="2">
    <source>
        <dbReference type="EMBL" id="NBL64597.1"/>
    </source>
</evidence>
<keyword evidence="3" id="KW-1185">Reference proteome</keyword>
<comment type="caution">
    <text evidence="2">The sequence shown here is derived from an EMBL/GenBank/DDBJ whole genome shotgun (WGS) entry which is preliminary data.</text>
</comment>
<dbReference type="RefSeq" id="WP_166536424.1">
    <property type="nucleotide sequence ID" value="NZ_JAABLM010000005.1"/>
</dbReference>
<feature type="transmembrane region" description="Helical" evidence="1">
    <location>
        <begin position="7"/>
        <end position="29"/>
    </location>
</feature>
<dbReference type="Proteomes" id="UP000798602">
    <property type="component" value="Unassembled WGS sequence"/>
</dbReference>
<dbReference type="EMBL" id="JAABLM010000005">
    <property type="protein sequence ID" value="NBL64597.1"/>
    <property type="molecule type" value="Genomic_DNA"/>
</dbReference>
<sequence>MAIWKKILIGVGILVVLVAVVNIGLNFWIKEKLPQLINEKNDSPYQITYKNIDVSIWGGDALVSEIVLVPKNSLNKTEVKSGIYATIESINVEGIKAWKIIFSEKIQAKKLTINRPDIILYKENDKALNDSKSIKNRVVEPFRNTISVRDIALNNSSLKIISTKNNKASLIVHNLSMAIDQLVLDEETLSEKIPFQYSDFIVNCDSIYFRASEFYHITANQIAVDKNDLKLAAFRLIPQYDRPEFTRRMPKEKDIFTINADEIRINNMDWGFKNDDFYFNSSNIFLDRVFANIYRPKMPPDDLSKKPLYNKLLREIPFGLHVDTLAVRESTLEYEEEKTFERGAGLLSFNQFNLFATEVNSGFGKTKLPDLVINVNCNFMNVSPMKVKWKLNVLDKTDGFNINGSILNFPAKRLKPFTKPYLNAEVEGMLNEVYFNFTGNDMRSSGDFALRYKDLKLTVYRKNKSQKKNKLLSFVGNLLVKNDSDEEIVEATVDNLERIPEKSFYNFFWRNIGEGLKETLLKI</sequence>
<protein>
    <recommendedName>
        <fullName evidence="4">DUF748 domain-containing protein</fullName>
    </recommendedName>
</protein>
<proteinExistence type="predicted"/>
<name>A0ABW9Z7Q0_9FLAO</name>
<reference evidence="3" key="1">
    <citation type="submission" date="2020-01" db="EMBL/GenBank/DDBJ databases">
        <title>Sphingomonas sp. strain CSW-10.</title>
        <authorList>
            <person name="Chen W.-M."/>
        </authorList>
    </citation>
    <scope>NUCLEOTIDE SEQUENCE [LARGE SCALE GENOMIC DNA]</scope>
    <source>
        <strain evidence="3">NST-5</strain>
    </source>
</reference>